<evidence type="ECO:0000313" key="2">
    <source>
        <dbReference type="EMBL" id="KAJ1083763.1"/>
    </source>
</evidence>
<organism evidence="2 3">
    <name type="scientific">Pleurodeles waltl</name>
    <name type="common">Iberian ribbed newt</name>
    <dbReference type="NCBI Taxonomy" id="8319"/>
    <lineage>
        <taxon>Eukaryota</taxon>
        <taxon>Metazoa</taxon>
        <taxon>Chordata</taxon>
        <taxon>Craniata</taxon>
        <taxon>Vertebrata</taxon>
        <taxon>Euteleostomi</taxon>
        <taxon>Amphibia</taxon>
        <taxon>Batrachia</taxon>
        <taxon>Caudata</taxon>
        <taxon>Salamandroidea</taxon>
        <taxon>Salamandridae</taxon>
        <taxon>Pleurodelinae</taxon>
        <taxon>Pleurodeles</taxon>
    </lineage>
</organism>
<name>A0AAV7L363_PLEWA</name>
<evidence type="ECO:0000256" key="1">
    <source>
        <dbReference type="SAM" id="MobiDB-lite"/>
    </source>
</evidence>
<feature type="region of interest" description="Disordered" evidence="1">
    <location>
        <begin position="31"/>
        <end position="95"/>
    </location>
</feature>
<accession>A0AAV7L363</accession>
<gene>
    <name evidence="2" type="ORF">NDU88_003918</name>
</gene>
<feature type="compositionally biased region" description="Polar residues" evidence="1">
    <location>
        <begin position="55"/>
        <end position="71"/>
    </location>
</feature>
<protein>
    <submittedName>
        <fullName evidence="2">Uncharacterized protein</fullName>
    </submittedName>
</protein>
<sequence>MCCRGPGKFVLQKYRAGVHMATDLSSRRVSMRCSSRASDGLCQQRSDREPKAQETVGQPQGQPSEQQTFCNTHREPRAQRTLCDARPEQRPREIW</sequence>
<dbReference type="EMBL" id="JANPWB010000016">
    <property type="protein sequence ID" value="KAJ1083763.1"/>
    <property type="molecule type" value="Genomic_DNA"/>
</dbReference>
<feature type="compositionally biased region" description="Basic and acidic residues" evidence="1">
    <location>
        <begin position="72"/>
        <end position="95"/>
    </location>
</feature>
<keyword evidence="3" id="KW-1185">Reference proteome</keyword>
<comment type="caution">
    <text evidence="2">The sequence shown here is derived from an EMBL/GenBank/DDBJ whole genome shotgun (WGS) entry which is preliminary data.</text>
</comment>
<reference evidence="2" key="1">
    <citation type="journal article" date="2022" name="bioRxiv">
        <title>Sequencing and chromosome-scale assembly of the giantPleurodeles waltlgenome.</title>
        <authorList>
            <person name="Brown T."/>
            <person name="Elewa A."/>
            <person name="Iarovenko S."/>
            <person name="Subramanian E."/>
            <person name="Araus A.J."/>
            <person name="Petzold A."/>
            <person name="Susuki M."/>
            <person name="Suzuki K.-i.T."/>
            <person name="Hayashi T."/>
            <person name="Toyoda A."/>
            <person name="Oliveira C."/>
            <person name="Osipova E."/>
            <person name="Leigh N.D."/>
            <person name="Simon A."/>
            <person name="Yun M.H."/>
        </authorList>
    </citation>
    <scope>NUCLEOTIDE SEQUENCE</scope>
    <source>
        <strain evidence="2">20211129_DDA</strain>
        <tissue evidence="2">Liver</tissue>
    </source>
</reference>
<proteinExistence type="predicted"/>
<evidence type="ECO:0000313" key="3">
    <source>
        <dbReference type="Proteomes" id="UP001066276"/>
    </source>
</evidence>
<dbReference type="Proteomes" id="UP001066276">
    <property type="component" value="Chromosome 12"/>
</dbReference>
<dbReference type="AlphaFoldDB" id="A0AAV7L363"/>